<organism evidence="3 4">
    <name type="scientific">Perkinsus chesapeaki</name>
    <name type="common">Clam parasite</name>
    <name type="synonym">Perkinsus andrewsi</name>
    <dbReference type="NCBI Taxonomy" id="330153"/>
    <lineage>
        <taxon>Eukaryota</taxon>
        <taxon>Sar</taxon>
        <taxon>Alveolata</taxon>
        <taxon>Perkinsozoa</taxon>
        <taxon>Perkinsea</taxon>
        <taxon>Perkinsida</taxon>
        <taxon>Perkinsidae</taxon>
        <taxon>Perkinsus</taxon>
    </lineage>
</organism>
<comment type="caution">
    <text evidence="3">The sequence shown here is derived from an EMBL/GenBank/DDBJ whole genome shotgun (WGS) entry which is preliminary data.</text>
</comment>
<evidence type="ECO:0000256" key="1">
    <source>
        <dbReference type="SAM" id="MobiDB-lite"/>
    </source>
</evidence>
<keyword evidence="4" id="KW-1185">Reference proteome</keyword>
<dbReference type="EMBL" id="JAAPAO010000246">
    <property type="protein sequence ID" value="KAF4666000.1"/>
    <property type="molecule type" value="Genomic_DNA"/>
</dbReference>
<accession>A0A7J6M4A2</accession>
<evidence type="ECO:0000313" key="3">
    <source>
        <dbReference type="EMBL" id="KAF4666000.1"/>
    </source>
</evidence>
<dbReference type="OrthoDB" id="447097at2759"/>
<dbReference type="AlphaFoldDB" id="A0A7J6M4A2"/>
<feature type="chain" id="PRO_5029657674" evidence="2">
    <location>
        <begin position="20"/>
        <end position="138"/>
    </location>
</feature>
<proteinExistence type="predicted"/>
<sequence>MRYAVAAFCLVALAEISSGQSDCPTGDAQCDAEHPGSYCKHWKEGEEVCQYTDTPCSCTTTPPPGPSPTGGPCPDGDAFCQQQSGDMNSYCKAAYKPGDGGVCQGSDEPCTCDSSPTTSQPTSAEPTSPEATTAEPSS</sequence>
<evidence type="ECO:0000256" key="2">
    <source>
        <dbReference type="SAM" id="SignalP"/>
    </source>
</evidence>
<reference evidence="3 4" key="1">
    <citation type="submission" date="2020-04" db="EMBL/GenBank/DDBJ databases">
        <title>Perkinsus chesapeaki whole genome sequence.</title>
        <authorList>
            <person name="Bogema D.R."/>
        </authorList>
    </citation>
    <scope>NUCLEOTIDE SEQUENCE [LARGE SCALE GENOMIC DNA]</scope>
    <source>
        <strain evidence="3">ATCC PRA-425</strain>
    </source>
</reference>
<feature type="signal peptide" evidence="2">
    <location>
        <begin position="1"/>
        <end position="19"/>
    </location>
</feature>
<feature type="compositionally biased region" description="Polar residues" evidence="1">
    <location>
        <begin position="112"/>
        <end position="138"/>
    </location>
</feature>
<protein>
    <submittedName>
        <fullName evidence="3">Uncharacterized protein</fullName>
    </submittedName>
</protein>
<name>A0A7J6M4A2_PERCH</name>
<gene>
    <name evidence="3" type="ORF">FOL47_004313</name>
</gene>
<keyword evidence="2" id="KW-0732">Signal</keyword>
<feature type="region of interest" description="Disordered" evidence="1">
    <location>
        <begin position="109"/>
        <end position="138"/>
    </location>
</feature>
<evidence type="ECO:0000313" key="4">
    <source>
        <dbReference type="Proteomes" id="UP000591131"/>
    </source>
</evidence>
<dbReference type="Proteomes" id="UP000591131">
    <property type="component" value="Unassembled WGS sequence"/>
</dbReference>